<gene>
    <name evidence="1" type="ORF">ACOLOM_LOCUS653</name>
</gene>
<protein>
    <submittedName>
        <fullName evidence="1">11681_t:CDS:1</fullName>
    </submittedName>
</protein>
<feature type="non-terminal residue" evidence="1">
    <location>
        <position position="1"/>
    </location>
</feature>
<name>A0ACA9K2C2_9GLOM</name>
<comment type="caution">
    <text evidence="1">The sequence shown here is derived from an EMBL/GenBank/DDBJ whole genome shotgun (WGS) entry which is preliminary data.</text>
</comment>
<reference evidence="1" key="1">
    <citation type="submission" date="2021-06" db="EMBL/GenBank/DDBJ databases">
        <authorList>
            <person name="Kallberg Y."/>
            <person name="Tangrot J."/>
            <person name="Rosling A."/>
        </authorList>
    </citation>
    <scope>NUCLEOTIDE SEQUENCE</scope>
    <source>
        <strain evidence="1">CL356</strain>
    </source>
</reference>
<proteinExistence type="predicted"/>
<evidence type="ECO:0000313" key="1">
    <source>
        <dbReference type="EMBL" id="CAG8448695.1"/>
    </source>
</evidence>
<dbReference type="Proteomes" id="UP000789525">
    <property type="component" value="Unassembled WGS sequence"/>
</dbReference>
<dbReference type="EMBL" id="CAJVPT010000706">
    <property type="protein sequence ID" value="CAG8448695.1"/>
    <property type="molecule type" value="Genomic_DNA"/>
</dbReference>
<evidence type="ECO:0000313" key="2">
    <source>
        <dbReference type="Proteomes" id="UP000789525"/>
    </source>
</evidence>
<organism evidence="1 2">
    <name type="scientific">Acaulospora colombiana</name>
    <dbReference type="NCBI Taxonomy" id="27376"/>
    <lineage>
        <taxon>Eukaryota</taxon>
        <taxon>Fungi</taxon>
        <taxon>Fungi incertae sedis</taxon>
        <taxon>Mucoromycota</taxon>
        <taxon>Glomeromycotina</taxon>
        <taxon>Glomeromycetes</taxon>
        <taxon>Diversisporales</taxon>
        <taxon>Acaulosporaceae</taxon>
        <taxon>Acaulospora</taxon>
    </lineage>
</organism>
<accession>A0ACA9K2C2</accession>
<sequence length="484" mass="53844">TYINSELLHVESMTISDICNDIANPEKNRNDTSFGESSVDERKSASNICNQITTRGSPKILLTSDKGSSVSVIQKDIASIERTSDVSLADKRNLVSDAHRGIASAEKMCHDSFGESSIKLVIDVNSDTEKQGGKDDLFDESFVNKSESMIDGHNDLKGNVERAIRSTDTEGTRKSQKINVQRESRKTLSSITSDSFVEPLAGQRKLANDAGDEVFTGATKAMDYVEDRQLIIENGTAEKNSSEFRKSDLMTFDSFDDNFELDDVTEKYIFSWEKIINNKADERINSTQGMHNRDVSRINADDSCYGETDTYLKKSLSHRTSGELKVEDLFEKESVFGSTTDYTAIVNMDNGQSEIATDRIFRENNDNDISSATNLSIHSSSSGNGKHNVQNTSTSSTFFPLPYAASSPEFSKTNTKPNHLSLNHVVPTTPVKQSRPGVITVEDYLREITEEQTKRLILKTSQMVEELLEVKRKARDAIMSIPVI</sequence>
<keyword evidence="2" id="KW-1185">Reference proteome</keyword>